<dbReference type="Proteomes" id="UP000031036">
    <property type="component" value="Unassembled WGS sequence"/>
</dbReference>
<dbReference type="SUPFAM" id="SSF52540">
    <property type="entry name" value="P-loop containing nucleoside triphosphate hydrolases"/>
    <property type="match status" value="1"/>
</dbReference>
<dbReference type="CDD" id="cd06223">
    <property type="entry name" value="PRTases_typeI"/>
    <property type="match status" value="1"/>
</dbReference>
<feature type="compositionally biased region" description="Basic and acidic residues" evidence="18">
    <location>
        <begin position="1"/>
        <end position="11"/>
    </location>
</feature>
<dbReference type="GO" id="GO:0005634">
    <property type="term" value="C:nucleus"/>
    <property type="evidence" value="ECO:0007669"/>
    <property type="project" value="UniProtKB-SubCell"/>
</dbReference>
<dbReference type="InterPro" id="IPR029057">
    <property type="entry name" value="PRTase-like"/>
</dbReference>
<name>A0A0B2VN68_TOXCA</name>
<evidence type="ECO:0000256" key="6">
    <source>
        <dbReference type="ARBA" id="ARBA00022553"/>
    </source>
</evidence>
<evidence type="ECO:0000313" key="21">
    <source>
        <dbReference type="EMBL" id="KHN83013.1"/>
    </source>
</evidence>
<evidence type="ECO:0000259" key="19">
    <source>
        <dbReference type="Pfam" id="PF00485"/>
    </source>
</evidence>
<dbReference type="SUPFAM" id="SSF53271">
    <property type="entry name" value="PRTase-like"/>
    <property type="match status" value="2"/>
</dbReference>
<reference evidence="21 22" key="1">
    <citation type="submission" date="2014-11" db="EMBL/GenBank/DDBJ databases">
        <title>Genetic blueprint of the zoonotic pathogen Toxocara canis.</title>
        <authorList>
            <person name="Zhu X.-Q."/>
            <person name="Korhonen P.K."/>
            <person name="Cai H."/>
            <person name="Young N.D."/>
            <person name="Nejsum P."/>
            <person name="von Samson-Himmelstjerna G."/>
            <person name="Boag P.R."/>
            <person name="Tan P."/>
            <person name="Li Q."/>
            <person name="Min J."/>
            <person name="Yang Y."/>
            <person name="Wang X."/>
            <person name="Fang X."/>
            <person name="Hall R.S."/>
            <person name="Hofmann A."/>
            <person name="Sternberg P.W."/>
            <person name="Jex A.R."/>
            <person name="Gasser R.B."/>
        </authorList>
    </citation>
    <scope>NUCLEOTIDE SEQUENCE [LARGE SCALE GENOMIC DNA]</scope>
    <source>
        <strain evidence="21">PN_DK_2014</strain>
    </source>
</reference>
<keyword evidence="6" id="KW-0597">Phosphoprotein</keyword>
<dbReference type="NCBIfam" id="NF004018">
    <property type="entry name" value="PRK05480.1"/>
    <property type="match status" value="1"/>
</dbReference>
<feature type="compositionally biased region" description="Polar residues" evidence="18">
    <location>
        <begin position="631"/>
        <end position="656"/>
    </location>
</feature>
<dbReference type="GO" id="GO:0004849">
    <property type="term" value="F:uridine kinase activity"/>
    <property type="evidence" value="ECO:0007669"/>
    <property type="project" value="UniProtKB-EC"/>
</dbReference>
<accession>A0A0B2VN68</accession>
<evidence type="ECO:0000256" key="15">
    <source>
        <dbReference type="ARBA" id="ARBA00056790"/>
    </source>
</evidence>
<dbReference type="InterPro" id="IPR027417">
    <property type="entry name" value="P-loop_NTPase"/>
</dbReference>
<comment type="caution">
    <text evidence="21">The sequence shown here is derived from an EMBL/GenBank/DDBJ whole genome shotgun (WGS) entry which is preliminary data.</text>
</comment>
<dbReference type="Pfam" id="PF00485">
    <property type="entry name" value="PRK"/>
    <property type="match status" value="1"/>
</dbReference>
<dbReference type="InterPro" id="IPR000764">
    <property type="entry name" value="Uridine_kinase-like"/>
</dbReference>
<dbReference type="GO" id="GO:0043771">
    <property type="term" value="F:cytidine kinase activity"/>
    <property type="evidence" value="ECO:0007669"/>
    <property type="project" value="RHEA"/>
</dbReference>
<evidence type="ECO:0000256" key="14">
    <source>
        <dbReference type="ARBA" id="ARBA00048909"/>
    </source>
</evidence>
<evidence type="ECO:0000256" key="8">
    <source>
        <dbReference type="ARBA" id="ARBA00022741"/>
    </source>
</evidence>
<dbReference type="AlphaFoldDB" id="A0A0B2VN68"/>
<dbReference type="GO" id="GO:0005737">
    <property type="term" value="C:cytoplasm"/>
    <property type="evidence" value="ECO:0007669"/>
    <property type="project" value="UniProtKB-SubCell"/>
</dbReference>
<dbReference type="GO" id="GO:0005524">
    <property type="term" value="F:ATP binding"/>
    <property type="evidence" value="ECO:0007669"/>
    <property type="project" value="UniProtKB-KW"/>
</dbReference>
<evidence type="ECO:0000256" key="7">
    <source>
        <dbReference type="ARBA" id="ARBA00022679"/>
    </source>
</evidence>
<evidence type="ECO:0000256" key="9">
    <source>
        <dbReference type="ARBA" id="ARBA00022777"/>
    </source>
</evidence>
<comment type="function">
    <text evidence="15">May contribute to UTP accumulation needed for blast transformation and proliferation.</text>
</comment>
<evidence type="ECO:0000256" key="5">
    <source>
        <dbReference type="ARBA" id="ARBA00022490"/>
    </source>
</evidence>
<feature type="compositionally biased region" description="Basic and acidic residues" evidence="18">
    <location>
        <begin position="657"/>
        <end position="671"/>
    </location>
</feature>
<comment type="subcellular location">
    <subcellularLocation>
        <location evidence="2">Cytoplasm</location>
    </subcellularLocation>
    <subcellularLocation>
        <location evidence="1">Nucleus</location>
    </subcellularLocation>
</comment>
<evidence type="ECO:0000313" key="22">
    <source>
        <dbReference type="Proteomes" id="UP000031036"/>
    </source>
</evidence>
<evidence type="ECO:0000256" key="16">
    <source>
        <dbReference type="ARBA" id="ARBA00065923"/>
    </source>
</evidence>
<feature type="domain" description="Phosphoribosyltransferase" evidence="20">
    <location>
        <begin position="328"/>
        <end position="491"/>
    </location>
</feature>
<dbReference type="NCBIfam" id="TIGR00235">
    <property type="entry name" value="udk"/>
    <property type="match status" value="1"/>
</dbReference>
<keyword evidence="12" id="KW-0539">Nucleus</keyword>
<keyword evidence="9 17" id="KW-0418">Kinase</keyword>
<evidence type="ECO:0000259" key="20">
    <source>
        <dbReference type="Pfam" id="PF14681"/>
    </source>
</evidence>
<keyword evidence="10 17" id="KW-0067">ATP-binding</keyword>
<dbReference type="PANTHER" id="PTHR10285">
    <property type="entry name" value="URIDINE KINASE"/>
    <property type="match status" value="1"/>
</dbReference>
<dbReference type="Gene3D" id="3.40.50.300">
    <property type="entry name" value="P-loop containing nucleotide triphosphate hydrolases"/>
    <property type="match status" value="1"/>
</dbReference>
<keyword evidence="5" id="KW-0963">Cytoplasm</keyword>
<dbReference type="STRING" id="6265.A0A0B2VN68"/>
<dbReference type="GO" id="GO:0044211">
    <property type="term" value="P:CTP salvage"/>
    <property type="evidence" value="ECO:0007669"/>
    <property type="project" value="UniProtKB-UniPathway"/>
</dbReference>
<sequence length="687" mass="77019">MRPQEEHRVKIADPLPKSCASSGSSVNEMSCRSGTESAGSPPPSHTTIRRRNRTISGSKSEDHMLTTESGRLVYTKGRPPWYDREGKNLKHPYVIGICGGSASGKTTVARRIIERLEVPWVTVLSMDSFYKVLSEEQHELAARHEYNFDHPQAFDFDLLCETLRRLREGKSVEVPVYDFTTHRRDKQPKLMYGADVLIFEGILAFHTKELVDLMDMKVFVDTDPDTRLARRLQRDTEERGRKVEGVLEQYLRFVKPAFDTFIAPGMKCADIIVPRGGENEVAIDLIVKQVKTQLAERGYDASKNLNLQRADMVHRDFPHQLPSSLHIVQQTPQVRGLHTFIRNRKTSRDEFIFYSERLMRILIENAMNFMPFMAVTVKTPNGQTFSGKRCTAEICGVSIMRAGESMENSLRAVVKDCKMGKILIQTNEKTMEPELYYLRLPKNVQQYKILLMDATVATGAAAMMAIRILLDHDVLEENIILVSLLMAETGAAAMMAIRILLDHDVLEENIILVSLLMAETGVHSLAYAFPKVTLLTTAVDAHINDSYYVIPGMGNFGDRYFGTEAVAFSDEDSDLEDRTTSNSRNTDDSSSISHSEDANHSGNMGDAKSADNLASKKPNMPDDGDCAAENTADSTSPVESGSQNPHKTDDGQQNVEKSVDKENTEGPERDSSTWNTKHCSVHFEHCN</sequence>
<evidence type="ECO:0000256" key="17">
    <source>
        <dbReference type="RuleBase" id="RU003825"/>
    </source>
</evidence>
<dbReference type="InterPro" id="IPR006083">
    <property type="entry name" value="PRK/URK"/>
</dbReference>
<comment type="catalytic activity">
    <reaction evidence="13 17">
        <text>cytidine + ATP = CMP + ADP + H(+)</text>
        <dbReference type="Rhea" id="RHEA:24674"/>
        <dbReference type="ChEBI" id="CHEBI:15378"/>
        <dbReference type="ChEBI" id="CHEBI:17562"/>
        <dbReference type="ChEBI" id="CHEBI:30616"/>
        <dbReference type="ChEBI" id="CHEBI:60377"/>
        <dbReference type="ChEBI" id="CHEBI:456216"/>
        <dbReference type="EC" id="2.7.1.48"/>
    </reaction>
</comment>
<protein>
    <recommendedName>
        <fullName evidence="17">Uridine kinase</fullName>
        <ecNumber evidence="17">2.7.1.48</ecNumber>
    </recommendedName>
</protein>
<feature type="compositionally biased region" description="Polar residues" evidence="18">
    <location>
        <begin position="19"/>
        <end position="38"/>
    </location>
</feature>
<dbReference type="FunFam" id="3.40.50.300:FF:000200">
    <property type="entry name" value="Uridine-cytidine kinase"/>
    <property type="match status" value="1"/>
</dbReference>
<feature type="compositionally biased region" description="Low complexity" evidence="18">
    <location>
        <begin position="580"/>
        <end position="593"/>
    </location>
</feature>
<keyword evidence="7 17" id="KW-0808">Transferase</keyword>
<evidence type="ECO:0000256" key="10">
    <source>
        <dbReference type="ARBA" id="ARBA00022840"/>
    </source>
</evidence>
<gene>
    <name evidence="21" type="primary">UCKL1</name>
    <name evidence="21" type="ORF">Tcan_03693</name>
</gene>
<evidence type="ECO:0000256" key="18">
    <source>
        <dbReference type="SAM" id="MobiDB-lite"/>
    </source>
</evidence>
<dbReference type="EC" id="2.7.1.48" evidence="17"/>
<dbReference type="Pfam" id="PF14681">
    <property type="entry name" value="UPRTase"/>
    <property type="match status" value="1"/>
</dbReference>
<keyword evidence="8 17" id="KW-0547">Nucleotide-binding</keyword>
<comment type="catalytic activity">
    <reaction evidence="14 17">
        <text>uridine + ATP = UMP + ADP + H(+)</text>
        <dbReference type="Rhea" id="RHEA:16825"/>
        <dbReference type="ChEBI" id="CHEBI:15378"/>
        <dbReference type="ChEBI" id="CHEBI:16704"/>
        <dbReference type="ChEBI" id="CHEBI:30616"/>
        <dbReference type="ChEBI" id="CHEBI:57865"/>
        <dbReference type="ChEBI" id="CHEBI:456216"/>
        <dbReference type="EC" id="2.7.1.48"/>
    </reaction>
</comment>
<dbReference type="PRINTS" id="PR00988">
    <property type="entry name" value="URIDINKINASE"/>
</dbReference>
<feature type="region of interest" description="Disordered" evidence="18">
    <location>
        <begin position="571"/>
        <end position="687"/>
    </location>
</feature>
<dbReference type="Gene3D" id="3.40.50.2020">
    <property type="match status" value="2"/>
</dbReference>
<evidence type="ECO:0000256" key="11">
    <source>
        <dbReference type="ARBA" id="ARBA00022843"/>
    </source>
</evidence>
<organism evidence="21 22">
    <name type="scientific">Toxocara canis</name>
    <name type="common">Canine roundworm</name>
    <dbReference type="NCBI Taxonomy" id="6265"/>
    <lineage>
        <taxon>Eukaryota</taxon>
        <taxon>Metazoa</taxon>
        <taxon>Ecdysozoa</taxon>
        <taxon>Nematoda</taxon>
        <taxon>Chromadorea</taxon>
        <taxon>Rhabditida</taxon>
        <taxon>Spirurina</taxon>
        <taxon>Ascaridomorpha</taxon>
        <taxon>Ascaridoidea</taxon>
        <taxon>Toxocaridae</taxon>
        <taxon>Toxocara</taxon>
    </lineage>
</organism>
<comment type="pathway">
    <text evidence="3 17">Pyrimidine metabolism; UMP biosynthesis via salvage pathway; UMP from uridine: step 1/1.</text>
</comment>
<dbReference type="EMBL" id="JPKZ01001276">
    <property type="protein sequence ID" value="KHN83013.1"/>
    <property type="molecule type" value="Genomic_DNA"/>
</dbReference>
<evidence type="ECO:0000256" key="2">
    <source>
        <dbReference type="ARBA" id="ARBA00004496"/>
    </source>
</evidence>
<comment type="pathway">
    <text evidence="17">Pyrimidine metabolism; CTP biosynthesis via salvage pathway; CTP from cytidine: step 1/3.</text>
</comment>
<dbReference type="CDD" id="cd02023">
    <property type="entry name" value="UMPK"/>
    <property type="match status" value="1"/>
</dbReference>
<dbReference type="UniPathway" id="UPA00579">
    <property type="reaction ID" value="UER00640"/>
</dbReference>
<evidence type="ECO:0000256" key="13">
    <source>
        <dbReference type="ARBA" id="ARBA00047436"/>
    </source>
</evidence>
<dbReference type="OrthoDB" id="10257085at2759"/>
<keyword evidence="11" id="KW-0832">Ubl conjugation</keyword>
<dbReference type="FunFam" id="3.40.50.2020:FF:000010">
    <property type="entry name" value="Uridine-cytidine kinase"/>
    <property type="match status" value="1"/>
</dbReference>
<comment type="subunit">
    <text evidence="16">Interacts with RNF19B.</text>
</comment>
<evidence type="ECO:0000256" key="12">
    <source>
        <dbReference type="ARBA" id="ARBA00023242"/>
    </source>
</evidence>
<feature type="domain" description="Phosphoribulokinase/uridine kinase" evidence="19">
    <location>
        <begin position="94"/>
        <end position="282"/>
    </location>
</feature>
<comment type="similarity">
    <text evidence="4 17">Belongs to the uridine kinase family.</text>
</comment>
<evidence type="ECO:0000256" key="3">
    <source>
        <dbReference type="ARBA" id="ARBA00004690"/>
    </source>
</evidence>
<evidence type="ECO:0000256" key="4">
    <source>
        <dbReference type="ARBA" id="ARBA00005408"/>
    </source>
</evidence>
<evidence type="ECO:0000256" key="1">
    <source>
        <dbReference type="ARBA" id="ARBA00004123"/>
    </source>
</evidence>
<dbReference type="GO" id="GO:0044206">
    <property type="term" value="P:UMP salvage"/>
    <property type="evidence" value="ECO:0007669"/>
    <property type="project" value="UniProtKB-UniPathway"/>
</dbReference>
<dbReference type="OMA" id="VCNKYPR"/>
<dbReference type="InterPro" id="IPR000836">
    <property type="entry name" value="PRTase_dom"/>
</dbReference>
<proteinExistence type="inferred from homology"/>
<keyword evidence="22" id="KW-1185">Reference proteome</keyword>
<feature type="region of interest" description="Disordered" evidence="18">
    <location>
        <begin position="1"/>
        <end position="67"/>
    </location>
</feature>
<dbReference type="UniPathway" id="UPA00574">
    <property type="reaction ID" value="UER00637"/>
</dbReference>